<comment type="caution">
    <text evidence="1">The sequence shown here is derived from an EMBL/GenBank/DDBJ whole genome shotgun (WGS) entry which is preliminary data.</text>
</comment>
<accession>A0A5B7E7R8</accession>
<proteinExistence type="predicted"/>
<gene>
    <name evidence="1" type="ORF">E2C01_022470</name>
</gene>
<evidence type="ECO:0000313" key="1">
    <source>
        <dbReference type="EMBL" id="MPC29246.1"/>
    </source>
</evidence>
<dbReference type="Proteomes" id="UP000324222">
    <property type="component" value="Unassembled WGS sequence"/>
</dbReference>
<dbReference type="EMBL" id="VSRR010002041">
    <property type="protein sequence ID" value="MPC29246.1"/>
    <property type="molecule type" value="Genomic_DNA"/>
</dbReference>
<reference evidence="1 2" key="1">
    <citation type="submission" date="2019-05" db="EMBL/GenBank/DDBJ databases">
        <title>Another draft genome of Portunus trituberculatus and its Hox gene families provides insights of decapod evolution.</title>
        <authorList>
            <person name="Jeong J.-H."/>
            <person name="Song I."/>
            <person name="Kim S."/>
            <person name="Choi T."/>
            <person name="Kim D."/>
            <person name="Ryu S."/>
            <person name="Kim W."/>
        </authorList>
    </citation>
    <scope>NUCLEOTIDE SEQUENCE [LARGE SCALE GENOMIC DNA]</scope>
    <source>
        <tissue evidence="1">Muscle</tissue>
    </source>
</reference>
<sequence>MFFLFRSSAVIATEEMEEFRTTQRGCWAHVQRYHCKIDDTEFDSRLIFYIFCSDCTFLSSTNL</sequence>
<protein>
    <submittedName>
        <fullName evidence="1">Uncharacterized protein</fullName>
    </submittedName>
</protein>
<name>A0A5B7E7R8_PORTR</name>
<keyword evidence="2" id="KW-1185">Reference proteome</keyword>
<organism evidence="1 2">
    <name type="scientific">Portunus trituberculatus</name>
    <name type="common">Swimming crab</name>
    <name type="synonym">Neptunus trituberculatus</name>
    <dbReference type="NCBI Taxonomy" id="210409"/>
    <lineage>
        <taxon>Eukaryota</taxon>
        <taxon>Metazoa</taxon>
        <taxon>Ecdysozoa</taxon>
        <taxon>Arthropoda</taxon>
        <taxon>Crustacea</taxon>
        <taxon>Multicrustacea</taxon>
        <taxon>Malacostraca</taxon>
        <taxon>Eumalacostraca</taxon>
        <taxon>Eucarida</taxon>
        <taxon>Decapoda</taxon>
        <taxon>Pleocyemata</taxon>
        <taxon>Brachyura</taxon>
        <taxon>Eubrachyura</taxon>
        <taxon>Portunoidea</taxon>
        <taxon>Portunidae</taxon>
        <taxon>Portuninae</taxon>
        <taxon>Portunus</taxon>
    </lineage>
</organism>
<dbReference type="AlphaFoldDB" id="A0A5B7E7R8"/>
<evidence type="ECO:0000313" key="2">
    <source>
        <dbReference type="Proteomes" id="UP000324222"/>
    </source>
</evidence>